<dbReference type="RefSeq" id="WP_358354552.1">
    <property type="nucleotide sequence ID" value="NZ_JBEZFP010000037.1"/>
</dbReference>
<dbReference type="EMBL" id="JBEZFP010000037">
    <property type="protein sequence ID" value="MEU8135152.1"/>
    <property type="molecule type" value="Genomic_DNA"/>
</dbReference>
<proteinExistence type="predicted"/>
<comment type="caution">
    <text evidence="1">The sequence shown here is derived from an EMBL/GenBank/DDBJ whole genome shotgun (WGS) entry which is preliminary data.</text>
</comment>
<reference evidence="1 2" key="1">
    <citation type="submission" date="2024-06" db="EMBL/GenBank/DDBJ databases">
        <title>The Natural Products Discovery Center: Release of the First 8490 Sequenced Strains for Exploring Actinobacteria Biosynthetic Diversity.</title>
        <authorList>
            <person name="Kalkreuter E."/>
            <person name="Kautsar S.A."/>
            <person name="Yang D."/>
            <person name="Bader C.D."/>
            <person name="Teijaro C.N."/>
            <person name="Fluegel L."/>
            <person name="Davis C.M."/>
            <person name="Simpson J.R."/>
            <person name="Lauterbach L."/>
            <person name="Steele A.D."/>
            <person name="Gui C."/>
            <person name="Meng S."/>
            <person name="Li G."/>
            <person name="Viehrig K."/>
            <person name="Ye F."/>
            <person name="Su P."/>
            <person name="Kiefer A.F."/>
            <person name="Nichols A."/>
            <person name="Cepeda A.J."/>
            <person name="Yan W."/>
            <person name="Fan B."/>
            <person name="Jiang Y."/>
            <person name="Adhikari A."/>
            <person name="Zheng C.-J."/>
            <person name="Schuster L."/>
            <person name="Cowan T.M."/>
            <person name="Smanski M.J."/>
            <person name="Chevrette M.G."/>
            <person name="De Carvalho L.P.S."/>
            <person name="Shen B."/>
        </authorList>
    </citation>
    <scope>NUCLEOTIDE SEQUENCE [LARGE SCALE GENOMIC DNA]</scope>
    <source>
        <strain evidence="1 2">NPDC048946</strain>
    </source>
</reference>
<accession>A0ABV3DHB0</accession>
<protein>
    <submittedName>
        <fullName evidence="1">Uncharacterized protein</fullName>
    </submittedName>
</protein>
<gene>
    <name evidence="1" type="ORF">AB0C36_16740</name>
</gene>
<evidence type="ECO:0000313" key="1">
    <source>
        <dbReference type="EMBL" id="MEU8135152.1"/>
    </source>
</evidence>
<organism evidence="1 2">
    <name type="scientific">Streptodolium elevatio</name>
    <dbReference type="NCBI Taxonomy" id="3157996"/>
    <lineage>
        <taxon>Bacteria</taxon>
        <taxon>Bacillati</taxon>
        <taxon>Actinomycetota</taxon>
        <taxon>Actinomycetes</taxon>
        <taxon>Kitasatosporales</taxon>
        <taxon>Streptomycetaceae</taxon>
        <taxon>Streptodolium</taxon>
    </lineage>
</organism>
<dbReference type="Proteomes" id="UP001551482">
    <property type="component" value="Unassembled WGS sequence"/>
</dbReference>
<name>A0ABV3DHB0_9ACTN</name>
<keyword evidence="2" id="KW-1185">Reference proteome</keyword>
<evidence type="ECO:0000313" key="2">
    <source>
        <dbReference type="Proteomes" id="UP001551482"/>
    </source>
</evidence>
<sequence>MPYTTTVLGQMETVGRARPAACSADSPLGRALSRAGEGAGAAGGFNSFVSGGFNSFVPKGFNSYVPKGFNSFVSGGFNSYVGKS</sequence>